<dbReference type="InterPro" id="IPR036249">
    <property type="entry name" value="Thioredoxin-like_sf"/>
</dbReference>
<sequence length="294" mass="32918">MGRNSSKRIEASVDVYLPLFDINSIQFNSIQEPWLVVNTSVREKPSNVLVPILQMLNQFETDAPHSWDEVSEALEDLIKPALNKKRPIATPPPSQKPYTTPTQVAKTSQEKKQEPRNSVSIHTLEELEAKLAQGISSRGKREGSLVHLVERDSVVLYTTSLRGVRETFEDCARVKTLFEVLHVIFDERDVSLHGEILNELRDLTGEVVGVPRVFIKGRCIGGGDEFVELNESGLSHVWDVVGAVMKFKQATDCVALFVWPVFSNPSAAKVTGNLRDLKPSSELGLDDEKFWQRA</sequence>
<dbReference type="InterPro" id="IPR002109">
    <property type="entry name" value="Glutaredoxin"/>
</dbReference>
<dbReference type="PANTHER" id="PTHR45669">
    <property type="entry name" value="GLUTAREDOXIN DOMAIN-CONTAINING CYSTEINE-RICH PROTEIN CG12206-RELATED"/>
    <property type="match status" value="1"/>
</dbReference>
<reference evidence="3" key="1">
    <citation type="submission" date="2019-03" db="EMBL/GenBank/DDBJ databases">
        <authorList>
            <person name="Mank J."/>
            <person name="Almeida P."/>
        </authorList>
    </citation>
    <scope>NUCLEOTIDE SEQUENCE</scope>
    <source>
        <strain evidence="3">78183</strain>
    </source>
</reference>
<dbReference type="PROSITE" id="PS51354">
    <property type="entry name" value="GLUTAREDOXIN_2"/>
    <property type="match status" value="1"/>
</dbReference>
<name>A0A6N2MGD8_SALVM</name>
<dbReference type="PANTHER" id="PTHR45669:SF7">
    <property type="entry name" value="F1N19.7"/>
    <property type="match status" value="1"/>
</dbReference>
<gene>
    <name evidence="3" type="ORF">SVIM_LOCUS320579</name>
</gene>
<feature type="compositionally biased region" description="Polar residues" evidence="1">
    <location>
        <begin position="96"/>
        <end position="107"/>
    </location>
</feature>
<proteinExistence type="predicted"/>
<organism evidence="3">
    <name type="scientific">Salix viminalis</name>
    <name type="common">Common osier</name>
    <name type="synonym">Basket willow</name>
    <dbReference type="NCBI Taxonomy" id="40686"/>
    <lineage>
        <taxon>Eukaryota</taxon>
        <taxon>Viridiplantae</taxon>
        <taxon>Streptophyta</taxon>
        <taxon>Embryophyta</taxon>
        <taxon>Tracheophyta</taxon>
        <taxon>Spermatophyta</taxon>
        <taxon>Magnoliopsida</taxon>
        <taxon>eudicotyledons</taxon>
        <taxon>Gunneridae</taxon>
        <taxon>Pentapetalae</taxon>
        <taxon>rosids</taxon>
        <taxon>fabids</taxon>
        <taxon>Malpighiales</taxon>
        <taxon>Salicaceae</taxon>
        <taxon>Saliceae</taxon>
        <taxon>Salix</taxon>
    </lineage>
</organism>
<evidence type="ECO:0000313" key="3">
    <source>
        <dbReference type="EMBL" id="VFU48723.1"/>
    </source>
</evidence>
<feature type="domain" description="Glutaredoxin" evidence="2">
    <location>
        <begin position="154"/>
        <end position="220"/>
    </location>
</feature>
<protein>
    <recommendedName>
        <fullName evidence="2">Glutaredoxin domain-containing protein</fullName>
    </recommendedName>
</protein>
<accession>A0A6N2MGD8</accession>
<dbReference type="EMBL" id="CAADRP010001707">
    <property type="protein sequence ID" value="VFU48723.1"/>
    <property type="molecule type" value="Genomic_DNA"/>
</dbReference>
<evidence type="ECO:0000256" key="1">
    <source>
        <dbReference type="SAM" id="MobiDB-lite"/>
    </source>
</evidence>
<dbReference type="Pfam" id="PF00462">
    <property type="entry name" value="Glutaredoxin"/>
    <property type="match status" value="1"/>
</dbReference>
<feature type="region of interest" description="Disordered" evidence="1">
    <location>
        <begin position="83"/>
        <end position="119"/>
    </location>
</feature>
<evidence type="ECO:0000259" key="2">
    <source>
        <dbReference type="Pfam" id="PF00462"/>
    </source>
</evidence>
<dbReference type="AlphaFoldDB" id="A0A6N2MGD8"/>
<dbReference type="SUPFAM" id="SSF52833">
    <property type="entry name" value="Thioredoxin-like"/>
    <property type="match status" value="1"/>
</dbReference>
<dbReference type="Gene3D" id="3.40.30.10">
    <property type="entry name" value="Glutaredoxin"/>
    <property type="match status" value="1"/>
</dbReference>